<dbReference type="InterPro" id="IPR044929">
    <property type="entry name" value="DNA/RNA_non-sp_Endonuclease_sf"/>
</dbReference>
<dbReference type="OrthoDB" id="9783680at2"/>
<dbReference type="Pfam" id="PF13930">
    <property type="entry name" value="Endonuclea_NS_2"/>
    <property type="match status" value="1"/>
</dbReference>
<reference evidence="2 3" key="1">
    <citation type="submission" date="2019-12" db="EMBL/GenBank/DDBJ databases">
        <title>Microbes associate with the intestines of laboratory mice.</title>
        <authorList>
            <person name="Navarre W."/>
            <person name="Wong E."/>
        </authorList>
    </citation>
    <scope>NUCLEOTIDE SEQUENCE [LARGE SCALE GENOMIC DNA]</scope>
    <source>
        <strain evidence="2 3">NM51_B2-22</strain>
    </source>
</reference>
<dbReference type="RefSeq" id="WP_160332195.1">
    <property type="nucleotide sequence ID" value="NZ_WSRS01000008.1"/>
</dbReference>
<accession>A0A7X3G7C7</accession>
<comment type="caution">
    <text evidence="2">The sequence shown here is derived from an EMBL/GenBank/DDBJ whole genome shotgun (WGS) entry which is preliminary data.</text>
</comment>
<sequence length="251" mass="28860">MKKNKLLVVSVLFLLILLIQPGNFTYLKEVFTQHDLASQLNIVDSTEEKNQALTELIRLQNRELRFKDFDEYALVSEVNNQANFTAQELSLEKGTWIHYSDLDWLDRAGIVNVMLGKESFSLKKDRGDTLIFPAGWKKINEQIYVPSQLLGAALGGEPGNKKNLVTATNALNKEAQVYEKLVVDYIQETGNHVRYRVTPIFKNVELLPRGIRLEAQSIEDDSLSFDVYIWNVQMGYEIYHLTGSFRESRRN</sequence>
<proteinExistence type="predicted"/>
<evidence type="ECO:0000313" key="2">
    <source>
        <dbReference type="EMBL" id="MVX58370.1"/>
    </source>
</evidence>
<feature type="domain" description="Type VII secretion system protein EssD-like" evidence="1">
    <location>
        <begin position="96"/>
        <end position="217"/>
    </location>
</feature>
<name>A0A7X3G7C7_9STRE</name>
<dbReference type="EMBL" id="WSRS01000008">
    <property type="protein sequence ID" value="MVX58370.1"/>
    <property type="molecule type" value="Genomic_DNA"/>
</dbReference>
<organism evidence="2 3">
    <name type="scientific">Streptococcus danieliae</name>
    <dbReference type="NCBI Taxonomy" id="747656"/>
    <lineage>
        <taxon>Bacteria</taxon>
        <taxon>Bacillati</taxon>
        <taxon>Bacillota</taxon>
        <taxon>Bacilli</taxon>
        <taxon>Lactobacillales</taxon>
        <taxon>Streptococcaceae</taxon>
        <taxon>Streptococcus</taxon>
    </lineage>
</organism>
<dbReference type="AlphaFoldDB" id="A0A7X3G7C7"/>
<dbReference type="Proteomes" id="UP000461595">
    <property type="component" value="Unassembled WGS sequence"/>
</dbReference>
<protein>
    <submittedName>
        <fullName evidence="2">DNA-entry nuclease</fullName>
    </submittedName>
</protein>
<dbReference type="Gene3D" id="3.40.570.10">
    <property type="entry name" value="Extracellular Endonuclease, subunit A"/>
    <property type="match status" value="1"/>
</dbReference>
<gene>
    <name evidence="2" type="ORF">E5983_01710</name>
</gene>
<dbReference type="InterPro" id="IPR044927">
    <property type="entry name" value="Endonuclea_NS_2"/>
</dbReference>
<evidence type="ECO:0000313" key="3">
    <source>
        <dbReference type="Proteomes" id="UP000461595"/>
    </source>
</evidence>
<evidence type="ECO:0000259" key="1">
    <source>
        <dbReference type="Pfam" id="PF13930"/>
    </source>
</evidence>